<evidence type="ECO:0000256" key="2">
    <source>
        <dbReference type="SAM" id="Phobius"/>
    </source>
</evidence>
<feature type="transmembrane region" description="Helical" evidence="2">
    <location>
        <begin position="89"/>
        <end position="110"/>
    </location>
</feature>
<feature type="compositionally biased region" description="Basic and acidic residues" evidence="1">
    <location>
        <begin position="121"/>
        <end position="143"/>
    </location>
</feature>
<proteinExistence type="predicted"/>
<keyword evidence="2" id="KW-0812">Transmembrane</keyword>
<dbReference type="AlphaFoldDB" id="A0A8H5G431"/>
<dbReference type="EMBL" id="JAACJO010000005">
    <property type="protein sequence ID" value="KAF5357990.1"/>
    <property type="molecule type" value="Genomic_DNA"/>
</dbReference>
<evidence type="ECO:0000313" key="3">
    <source>
        <dbReference type="EMBL" id="KAF5357990.1"/>
    </source>
</evidence>
<keyword evidence="2" id="KW-1133">Transmembrane helix</keyword>
<organism evidence="3 4">
    <name type="scientific">Leucocoprinus leucothites</name>
    <dbReference type="NCBI Taxonomy" id="201217"/>
    <lineage>
        <taxon>Eukaryota</taxon>
        <taxon>Fungi</taxon>
        <taxon>Dikarya</taxon>
        <taxon>Basidiomycota</taxon>
        <taxon>Agaricomycotina</taxon>
        <taxon>Agaricomycetes</taxon>
        <taxon>Agaricomycetidae</taxon>
        <taxon>Agaricales</taxon>
        <taxon>Agaricineae</taxon>
        <taxon>Agaricaceae</taxon>
        <taxon>Leucocoprinus</taxon>
    </lineage>
</organism>
<keyword evidence="4" id="KW-1185">Reference proteome</keyword>
<protein>
    <submittedName>
        <fullName evidence="3">Uncharacterized protein</fullName>
    </submittedName>
</protein>
<feature type="transmembrane region" description="Helical" evidence="2">
    <location>
        <begin position="49"/>
        <end position="69"/>
    </location>
</feature>
<sequence length="277" mass="31652">MNPRKICMSSGIMNPTYLLPFYFDPAPLARCFGFLSLHLWVYEITRTSYLSFKLLSIHLSISLSLSHWLFDSRLTMDDSPEHGHLGGSWEIAIVVVFVCLAAALVAAFVFQARRKRKEKRQRLEQQEMDAEKGQRTTLKDSKIQGKSRAKRPSSARSSHSEKRGDSASSRGTFVEKSKSDVVVRAAGSIEGSEHLPKVRYRFFPSTRPPFSLVSIRFPRPTFSLFSYILITSDSSHDNSLTCFVEQPPSPTHSTRHSKSSYHEYIANHPPKYYWDQR</sequence>
<keyword evidence="2" id="KW-0472">Membrane</keyword>
<feature type="region of interest" description="Disordered" evidence="1">
    <location>
        <begin position="121"/>
        <end position="173"/>
    </location>
</feature>
<dbReference type="Proteomes" id="UP000559027">
    <property type="component" value="Unassembled WGS sequence"/>
</dbReference>
<reference evidence="3 4" key="1">
    <citation type="journal article" date="2020" name="ISME J.">
        <title>Uncovering the hidden diversity of litter-decomposition mechanisms in mushroom-forming fungi.</title>
        <authorList>
            <person name="Floudas D."/>
            <person name="Bentzer J."/>
            <person name="Ahren D."/>
            <person name="Johansson T."/>
            <person name="Persson P."/>
            <person name="Tunlid A."/>
        </authorList>
    </citation>
    <scope>NUCLEOTIDE SEQUENCE [LARGE SCALE GENOMIC DNA]</scope>
    <source>
        <strain evidence="3 4">CBS 146.42</strain>
    </source>
</reference>
<name>A0A8H5G431_9AGAR</name>
<evidence type="ECO:0000313" key="4">
    <source>
        <dbReference type="Proteomes" id="UP000559027"/>
    </source>
</evidence>
<feature type="transmembrane region" description="Helical" evidence="2">
    <location>
        <begin position="20"/>
        <end position="42"/>
    </location>
</feature>
<gene>
    <name evidence="3" type="ORF">D9756_001203</name>
</gene>
<comment type="caution">
    <text evidence="3">The sequence shown here is derived from an EMBL/GenBank/DDBJ whole genome shotgun (WGS) entry which is preliminary data.</text>
</comment>
<evidence type="ECO:0000256" key="1">
    <source>
        <dbReference type="SAM" id="MobiDB-lite"/>
    </source>
</evidence>
<accession>A0A8H5G431</accession>